<organism evidence="1 2">
    <name type="scientific">Sphaeroforma arctica JP610</name>
    <dbReference type="NCBI Taxonomy" id="667725"/>
    <lineage>
        <taxon>Eukaryota</taxon>
        <taxon>Ichthyosporea</taxon>
        <taxon>Ichthyophonida</taxon>
        <taxon>Sphaeroforma</taxon>
    </lineage>
</organism>
<gene>
    <name evidence="1" type="ORF">SARC_05638</name>
</gene>
<dbReference type="EMBL" id="KQ241963">
    <property type="protein sequence ID" value="KNC82066.1"/>
    <property type="molecule type" value="Genomic_DNA"/>
</dbReference>
<evidence type="ECO:0000313" key="1">
    <source>
        <dbReference type="EMBL" id="KNC82066.1"/>
    </source>
</evidence>
<name>A0A0L0FZU1_9EUKA</name>
<dbReference type="AlphaFoldDB" id="A0A0L0FZU1"/>
<protein>
    <submittedName>
        <fullName evidence="1">Uncharacterized protein</fullName>
    </submittedName>
</protein>
<proteinExistence type="predicted"/>
<dbReference type="Proteomes" id="UP000054560">
    <property type="component" value="Unassembled WGS sequence"/>
</dbReference>
<sequence>MTHSKKLSTGLRLTMEGQKTPIEIATKGWSAKTIMNTLIKKTNAKDERTLAPPKLPWYKAESLPSSRAPVVKKVLVESKAAAAE</sequence>
<dbReference type="RefSeq" id="XP_014155968.1">
    <property type="nucleotide sequence ID" value="XM_014300493.1"/>
</dbReference>
<evidence type="ECO:0000313" key="2">
    <source>
        <dbReference type="Proteomes" id="UP000054560"/>
    </source>
</evidence>
<keyword evidence="2" id="KW-1185">Reference proteome</keyword>
<accession>A0A0L0FZU1</accession>
<reference evidence="1 2" key="1">
    <citation type="submission" date="2011-02" db="EMBL/GenBank/DDBJ databases">
        <title>The Genome Sequence of Sphaeroforma arctica JP610.</title>
        <authorList>
            <consortium name="The Broad Institute Genome Sequencing Platform"/>
            <person name="Russ C."/>
            <person name="Cuomo C."/>
            <person name="Young S.K."/>
            <person name="Zeng Q."/>
            <person name="Gargeya S."/>
            <person name="Alvarado L."/>
            <person name="Berlin A."/>
            <person name="Chapman S.B."/>
            <person name="Chen Z."/>
            <person name="Freedman E."/>
            <person name="Gellesch M."/>
            <person name="Goldberg J."/>
            <person name="Griggs A."/>
            <person name="Gujja S."/>
            <person name="Heilman E."/>
            <person name="Heiman D."/>
            <person name="Howarth C."/>
            <person name="Mehta T."/>
            <person name="Neiman D."/>
            <person name="Pearson M."/>
            <person name="Roberts A."/>
            <person name="Saif S."/>
            <person name="Shea T."/>
            <person name="Shenoy N."/>
            <person name="Sisk P."/>
            <person name="Stolte C."/>
            <person name="Sykes S."/>
            <person name="White J."/>
            <person name="Yandava C."/>
            <person name="Burger G."/>
            <person name="Gray M.W."/>
            <person name="Holland P.W.H."/>
            <person name="King N."/>
            <person name="Lang F.B.F."/>
            <person name="Roger A.J."/>
            <person name="Ruiz-Trillo I."/>
            <person name="Haas B."/>
            <person name="Nusbaum C."/>
            <person name="Birren B."/>
        </authorList>
    </citation>
    <scope>NUCLEOTIDE SEQUENCE [LARGE SCALE GENOMIC DNA]</scope>
    <source>
        <strain evidence="1 2">JP610</strain>
    </source>
</reference>
<dbReference type="GeneID" id="25906142"/>